<reference evidence="2" key="2">
    <citation type="submission" date="2015-01" db="EMBL/GenBank/DDBJ databases">
        <title>Evolutionary Origins and Diversification of the Mycorrhizal Mutualists.</title>
        <authorList>
            <consortium name="DOE Joint Genome Institute"/>
            <consortium name="Mycorrhizal Genomics Consortium"/>
            <person name="Kohler A."/>
            <person name="Kuo A."/>
            <person name="Nagy L.G."/>
            <person name="Floudas D."/>
            <person name="Copeland A."/>
            <person name="Barry K.W."/>
            <person name="Cichocki N."/>
            <person name="Veneault-Fourrey C."/>
            <person name="LaButti K."/>
            <person name="Lindquist E.A."/>
            <person name="Lipzen A."/>
            <person name="Lundell T."/>
            <person name="Morin E."/>
            <person name="Murat C."/>
            <person name="Riley R."/>
            <person name="Ohm R."/>
            <person name="Sun H."/>
            <person name="Tunlid A."/>
            <person name="Henrissat B."/>
            <person name="Grigoriev I.V."/>
            <person name="Hibbett D.S."/>
            <person name="Martin F."/>
        </authorList>
    </citation>
    <scope>NUCLEOTIDE SEQUENCE [LARGE SCALE GENOMIC DNA]</scope>
    <source>
        <strain evidence="2">Marx 270</strain>
    </source>
</reference>
<dbReference type="AlphaFoldDB" id="A0A0C3PAP4"/>
<proteinExistence type="predicted"/>
<keyword evidence="2" id="KW-1185">Reference proteome</keyword>
<protein>
    <submittedName>
        <fullName evidence="1">Uncharacterized protein</fullName>
    </submittedName>
</protein>
<evidence type="ECO:0000313" key="2">
    <source>
        <dbReference type="Proteomes" id="UP000054217"/>
    </source>
</evidence>
<organism evidence="1 2">
    <name type="scientific">Pisolithus tinctorius Marx 270</name>
    <dbReference type="NCBI Taxonomy" id="870435"/>
    <lineage>
        <taxon>Eukaryota</taxon>
        <taxon>Fungi</taxon>
        <taxon>Dikarya</taxon>
        <taxon>Basidiomycota</taxon>
        <taxon>Agaricomycotina</taxon>
        <taxon>Agaricomycetes</taxon>
        <taxon>Agaricomycetidae</taxon>
        <taxon>Boletales</taxon>
        <taxon>Sclerodermatineae</taxon>
        <taxon>Pisolithaceae</taxon>
        <taxon>Pisolithus</taxon>
    </lineage>
</organism>
<dbReference type="EMBL" id="KN831968">
    <property type="protein sequence ID" value="KIO04991.1"/>
    <property type="molecule type" value="Genomic_DNA"/>
</dbReference>
<evidence type="ECO:0000313" key="1">
    <source>
        <dbReference type="EMBL" id="KIO04991.1"/>
    </source>
</evidence>
<name>A0A0C3PAP4_PISTI</name>
<dbReference type="HOGENOM" id="CLU_2942750_0_0_1"/>
<sequence>MIPRTNSFRFGTCGTLEVDVYTCMGTGEAPLQALRMVRKTKDNTQDIVIAYVGVVDVTWY</sequence>
<dbReference type="Proteomes" id="UP000054217">
    <property type="component" value="Unassembled WGS sequence"/>
</dbReference>
<accession>A0A0C3PAP4</accession>
<gene>
    <name evidence="1" type="ORF">M404DRAFT_1000073</name>
</gene>
<reference evidence="1 2" key="1">
    <citation type="submission" date="2014-04" db="EMBL/GenBank/DDBJ databases">
        <authorList>
            <consortium name="DOE Joint Genome Institute"/>
            <person name="Kuo A."/>
            <person name="Kohler A."/>
            <person name="Costa M.D."/>
            <person name="Nagy L.G."/>
            <person name="Floudas D."/>
            <person name="Copeland A."/>
            <person name="Barry K.W."/>
            <person name="Cichocki N."/>
            <person name="Veneault-Fourrey C."/>
            <person name="LaButti K."/>
            <person name="Lindquist E.A."/>
            <person name="Lipzen A."/>
            <person name="Lundell T."/>
            <person name="Morin E."/>
            <person name="Murat C."/>
            <person name="Sun H."/>
            <person name="Tunlid A."/>
            <person name="Henrissat B."/>
            <person name="Grigoriev I.V."/>
            <person name="Hibbett D.S."/>
            <person name="Martin F."/>
            <person name="Nordberg H.P."/>
            <person name="Cantor M.N."/>
            <person name="Hua S.X."/>
        </authorList>
    </citation>
    <scope>NUCLEOTIDE SEQUENCE [LARGE SCALE GENOMIC DNA]</scope>
    <source>
        <strain evidence="1 2">Marx 270</strain>
    </source>
</reference>
<dbReference type="InParanoid" id="A0A0C3PAP4"/>